<feature type="compositionally biased region" description="Basic residues" evidence="2">
    <location>
        <begin position="425"/>
        <end position="435"/>
    </location>
</feature>
<comment type="caution">
    <text evidence="4">The sequence shown here is derived from an EMBL/GenBank/DDBJ whole genome shotgun (WGS) entry which is preliminary data.</text>
</comment>
<dbReference type="PROSITE" id="PS50118">
    <property type="entry name" value="HMG_BOX_2"/>
    <property type="match status" value="1"/>
</dbReference>
<reference evidence="4 5" key="1">
    <citation type="journal article" date="2021" name="Elife">
        <title>Chloroplast acquisition without the gene transfer in kleptoplastic sea slugs, Plakobranchus ocellatus.</title>
        <authorList>
            <person name="Maeda T."/>
            <person name="Takahashi S."/>
            <person name="Yoshida T."/>
            <person name="Shimamura S."/>
            <person name="Takaki Y."/>
            <person name="Nagai Y."/>
            <person name="Toyoda A."/>
            <person name="Suzuki Y."/>
            <person name="Arimoto A."/>
            <person name="Ishii H."/>
            <person name="Satoh N."/>
            <person name="Nishiyama T."/>
            <person name="Hasebe M."/>
            <person name="Maruyama T."/>
            <person name="Minagawa J."/>
            <person name="Obokata J."/>
            <person name="Shigenobu S."/>
        </authorList>
    </citation>
    <scope>NUCLEOTIDE SEQUENCE [LARGE SCALE GENOMIC DNA]</scope>
</reference>
<dbReference type="Gene3D" id="1.10.30.10">
    <property type="entry name" value="High mobility group box domain"/>
    <property type="match status" value="1"/>
</dbReference>
<feature type="region of interest" description="Disordered" evidence="2">
    <location>
        <begin position="205"/>
        <end position="273"/>
    </location>
</feature>
<keyword evidence="1" id="KW-0539">Nucleus</keyword>
<name>A0AAV4DBL6_9GAST</name>
<evidence type="ECO:0000313" key="4">
    <source>
        <dbReference type="EMBL" id="GFO41438.1"/>
    </source>
</evidence>
<dbReference type="InterPro" id="IPR036910">
    <property type="entry name" value="HMG_box_dom_sf"/>
</dbReference>
<dbReference type="EMBL" id="BLXT01007690">
    <property type="protein sequence ID" value="GFO41438.1"/>
    <property type="molecule type" value="Genomic_DNA"/>
</dbReference>
<sequence length="670" mass="71010">MAKRGADADSEGPSAKMKREDPDDGGSGRTGRVRKKSAKVLEMEEFEQVEKTHHAGKKTKTPKPGTFQKASMLDEDDPSAEIAAPVITTPKLKMKSPKAPVGTPKSNLATNLMQAPIAVAPASAKNAKPGSAVKAQALGARLNKHVPQFVPVQSSGILTTSVKAGESATDMLAAAIKKEIKETNDGSDDSVKAEQPQSVIKYLLSSPSSGSKSFAGSTESGTELVGGGGKKSASKKAKLVQEKVGSSGKTVKPKSAKKLDPSASVKEEEYDEDTYAAPAATAGLKMRISASSDPQSAQVTLNVNSETPGMPEKGKKGSKKIKMEPLELASAIKADPDNLSSPTSKKSGKKVSKKKEKLIQDAISAAKQIPGLASLEFESGKNLKKKKKVKVSDESSLGELSQPDLYIDDAGEEESNLVIAETEKKKKKTLKKKKSSLKDKGLSSDSKVEEEKSDKKLSKRAPTAYMLFCNTHRPGIVNHNPGIEFAGISRKLGEMWQTLSTKQKLQWRRKAQRRMKRGSHLISTGKAAKDAAPQISTLSITQSAAGSTPASGSGQWASGNAAAVRYINMANRSPVETPQSPTKLNFSIEPVDVAAHLKLLGESLSIIGMRLQEHKGMIAVQGSLSVLLDSLLCACGPLLCLTQQVPDMDGCDPLVHGQTLDSVAYVMPGL</sequence>
<dbReference type="CDD" id="cd00084">
    <property type="entry name" value="HMG-box_SF"/>
    <property type="match status" value="1"/>
</dbReference>
<dbReference type="PANTHER" id="PTHR46584:SF1">
    <property type="entry name" value="HMG DOMAIN-CONTAINING PROTEIN 4"/>
    <property type="match status" value="1"/>
</dbReference>
<feature type="compositionally biased region" description="Basic and acidic residues" evidence="2">
    <location>
        <begin position="436"/>
        <end position="456"/>
    </location>
</feature>
<dbReference type="GO" id="GO:0003677">
    <property type="term" value="F:DNA binding"/>
    <property type="evidence" value="ECO:0007669"/>
    <property type="project" value="UniProtKB-UniRule"/>
</dbReference>
<dbReference type="Proteomes" id="UP000735302">
    <property type="component" value="Unassembled WGS sequence"/>
</dbReference>
<dbReference type="Pfam" id="PF00505">
    <property type="entry name" value="HMG_box"/>
    <property type="match status" value="1"/>
</dbReference>
<feature type="region of interest" description="Disordered" evidence="2">
    <location>
        <begin position="1"/>
        <end position="79"/>
    </location>
</feature>
<feature type="DNA-binding region" description="HMG box" evidence="1">
    <location>
        <begin position="458"/>
        <end position="526"/>
    </location>
</feature>
<proteinExistence type="predicted"/>
<evidence type="ECO:0000256" key="1">
    <source>
        <dbReference type="PROSITE-ProRule" id="PRU00267"/>
    </source>
</evidence>
<keyword evidence="1" id="KW-0238">DNA-binding</keyword>
<feature type="domain" description="HMG box" evidence="3">
    <location>
        <begin position="458"/>
        <end position="526"/>
    </location>
</feature>
<feature type="compositionally biased region" description="Polar residues" evidence="2">
    <location>
        <begin position="289"/>
        <end position="307"/>
    </location>
</feature>
<evidence type="ECO:0000259" key="3">
    <source>
        <dbReference type="PROSITE" id="PS50118"/>
    </source>
</evidence>
<evidence type="ECO:0000256" key="2">
    <source>
        <dbReference type="SAM" id="MobiDB-lite"/>
    </source>
</evidence>
<protein>
    <submittedName>
        <fullName evidence="4">Hmg box-containing protein 4</fullName>
    </submittedName>
</protein>
<dbReference type="GO" id="GO:0005634">
    <property type="term" value="C:nucleus"/>
    <property type="evidence" value="ECO:0007669"/>
    <property type="project" value="UniProtKB-UniRule"/>
</dbReference>
<dbReference type="InterPro" id="IPR009071">
    <property type="entry name" value="HMG_box_dom"/>
</dbReference>
<dbReference type="PANTHER" id="PTHR46584">
    <property type="entry name" value="HMG DOMAIN-CONTAINING PROTEIN 4"/>
    <property type="match status" value="1"/>
</dbReference>
<dbReference type="InterPro" id="IPR042477">
    <property type="entry name" value="HMGXB4"/>
</dbReference>
<dbReference type="AlphaFoldDB" id="A0AAV4DBL6"/>
<gene>
    <name evidence="4" type="ORF">PoB_006794300</name>
</gene>
<feature type="compositionally biased region" description="Low complexity" evidence="2">
    <location>
        <begin position="205"/>
        <end position="220"/>
    </location>
</feature>
<feature type="region of interest" description="Disordered" evidence="2">
    <location>
        <begin position="287"/>
        <end position="356"/>
    </location>
</feature>
<dbReference type="SUPFAM" id="SSF47095">
    <property type="entry name" value="HMG-box"/>
    <property type="match status" value="1"/>
</dbReference>
<evidence type="ECO:0000313" key="5">
    <source>
        <dbReference type="Proteomes" id="UP000735302"/>
    </source>
</evidence>
<dbReference type="SMART" id="SM00398">
    <property type="entry name" value="HMG"/>
    <property type="match status" value="1"/>
</dbReference>
<accession>A0AAV4DBL6</accession>
<feature type="compositionally biased region" description="Basic residues" evidence="2">
    <location>
        <begin position="346"/>
        <end position="356"/>
    </location>
</feature>
<feature type="region of interest" description="Disordered" evidence="2">
    <location>
        <begin position="374"/>
        <end position="395"/>
    </location>
</feature>
<organism evidence="4 5">
    <name type="scientific">Plakobranchus ocellatus</name>
    <dbReference type="NCBI Taxonomy" id="259542"/>
    <lineage>
        <taxon>Eukaryota</taxon>
        <taxon>Metazoa</taxon>
        <taxon>Spiralia</taxon>
        <taxon>Lophotrochozoa</taxon>
        <taxon>Mollusca</taxon>
        <taxon>Gastropoda</taxon>
        <taxon>Heterobranchia</taxon>
        <taxon>Euthyneura</taxon>
        <taxon>Panpulmonata</taxon>
        <taxon>Sacoglossa</taxon>
        <taxon>Placobranchoidea</taxon>
        <taxon>Plakobranchidae</taxon>
        <taxon>Plakobranchus</taxon>
    </lineage>
</organism>
<feature type="region of interest" description="Disordered" evidence="2">
    <location>
        <begin position="423"/>
        <end position="456"/>
    </location>
</feature>
<keyword evidence="5" id="KW-1185">Reference proteome</keyword>